<dbReference type="InterPro" id="IPR036955">
    <property type="entry name" value="AP2/ERF_dom_sf"/>
</dbReference>
<evidence type="ECO:0000256" key="4">
    <source>
        <dbReference type="ARBA" id="ARBA00023163"/>
    </source>
</evidence>
<organism evidence="9 10">
    <name type="scientific">Hordeum vulgare subsp. vulgare</name>
    <name type="common">Domesticated barley</name>
    <dbReference type="NCBI Taxonomy" id="112509"/>
    <lineage>
        <taxon>Eukaryota</taxon>
        <taxon>Viridiplantae</taxon>
        <taxon>Streptophyta</taxon>
        <taxon>Embryophyta</taxon>
        <taxon>Tracheophyta</taxon>
        <taxon>Spermatophyta</taxon>
        <taxon>Magnoliopsida</taxon>
        <taxon>Liliopsida</taxon>
        <taxon>Poales</taxon>
        <taxon>Poaceae</taxon>
        <taxon>BOP clade</taxon>
        <taxon>Pooideae</taxon>
        <taxon>Triticodae</taxon>
        <taxon>Triticeae</taxon>
        <taxon>Hordeinae</taxon>
        <taxon>Hordeum</taxon>
    </lineage>
</organism>
<dbReference type="PANTHER" id="PTHR13526">
    <property type="entry name" value="TRANSCRIPTION FACTOR SPT20 HOMOLOG"/>
    <property type="match status" value="1"/>
</dbReference>
<dbReference type="InterPro" id="IPR021950">
    <property type="entry name" value="Spt20"/>
</dbReference>
<dbReference type="PROSITE" id="PS51032">
    <property type="entry name" value="AP2_ERF"/>
    <property type="match status" value="1"/>
</dbReference>
<keyword evidence="4" id="KW-0804">Transcription</keyword>
<dbReference type="AlphaFoldDB" id="A0A8I6Y3L4"/>
<evidence type="ECO:0000313" key="9">
    <source>
        <dbReference type="EnsemblPlants" id="HORVU.MOREX.r3.4HG0402700.1.CDS1"/>
    </source>
</evidence>
<evidence type="ECO:0000259" key="8">
    <source>
        <dbReference type="PROSITE" id="PS51032"/>
    </source>
</evidence>
<evidence type="ECO:0000256" key="3">
    <source>
        <dbReference type="ARBA" id="ARBA00023125"/>
    </source>
</evidence>
<name>A0A8I6Y3L4_HORVV</name>
<feature type="coiled-coil region" evidence="6">
    <location>
        <begin position="435"/>
        <end position="473"/>
    </location>
</feature>
<feature type="domain" description="AP2/ERF" evidence="8">
    <location>
        <begin position="239"/>
        <end position="300"/>
    </location>
</feature>
<feature type="region of interest" description="Disordered" evidence="7">
    <location>
        <begin position="159"/>
        <end position="195"/>
    </location>
</feature>
<evidence type="ECO:0000256" key="5">
    <source>
        <dbReference type="ARBA" id="ARBA00023242"/>
    </source>
</evidence>
<dbReference type="Gene3D" id="3.30.730.10">
    <property type="entry name" value="AP2/ERF domain"/>
    <property type="match status" value="1"/>
</dbReference>
<keyword evidence="3" id="KW-0238">DNA-binding</keyword>
<comment type="subcellular location">
    <subcellularLocation>
        <location evidence="1">Nucleus</location>
    </subcellularLocation>
</comment>
<keyword evidence="2" id="KW-0805">Transcription regulation</keyword>
<reference evidence="10" key="1">
    <citation type="journal article" date="2012" name="Nature">
        <title>A physical, genetic and functional sequence assembly of the barley genome.</title>
        <authorList>
            <consortium name="The International Barley Genome Sequencing Consortium"/>
            <person name="Mayer K.F."/>
            <person name="Waugh R."/>
            <person name="Brown J.W."/>
            <person name="Schulman A."/>
            <person name="Langridge P."/>
            <person name="Platzer M."/>
            <person name="Fincher G.B."/>
            <person name="Muehlbauer G.J."/>
            <person name="Sato K."/>
            <person name="Close T.J."/>
            <person name="Wise R.P."/>
            <person name="Stein N."/>
        </authorList>
    </citation>
    <scope>NUCLEOTIDE SEQUENCE [LARGE SCALE GENOMIC DNA]</scope>
    <source>
        <strain evidence="10">cv. Morex</strain>
    </source>
</reference>
<feature type="compositionally biased region" description="Low complexity" evidence="7">
    <location>
        <begin position="523"/>
        <end position="540"/>
    </location>
</feature>
<keyword evidence="5" id="KW-0539">Nucleus</keyword>
<feature type="region of interest" description="Disordered" evidence="7">
    <location>
        <begin position="214"/>
        <end position="235"/>
    </location>
</feature>
<feature type="region of interest" description="Disordered" evidence="7">
    <location>
        <begin position="1"/>
        <end position="25"/>
    </location>
</feature>
<dbReference type="Gramene" id="HORVU.MOREX.r3.4HG0402700.1">
    <property type="protein sequence ID" value="HORVU.MOREX.r3.4HG0402700.1.CDS1"/>
    <property type="gene ID" value="HORVU.MOREX.r3.4HG0402700"/>
</dbReference>
<accession>A0A8I6Y3L4</accession>
<protein>
    <recommendedName>
        <fullName evidence="8">AP2/ERF domain-containing protein</fullName>
    </recommendedName>
</protein>
<dbReference type="GO" id="GO:0000124">
    <property type="term" value="C:SAGA complex"/>
    <property type="evidence" value="ECO:0007669"/>
    <property type="project" value="InterPro"/>
</dbReference>
<evidence type="ECO:0000256" key="1">
    <source>
        <dbReference type="ARBA" id="ARBA00004123"/>
    </source>
</evidence>
<keyword evidence="10" id="KW-1185">Reference proteome</keyword>
<dbReference type="GO" id="GO:0003700">
    <property type="term" value="F:DNA-binding transcription factor activity"/>
    <property type="evidence" value="ECO:0007669"/>
    <property type="project" value="InterPro"/>
</dbReference>
<dbReference type="PANTHER" id="PTHR13526:SF8">
    <property type="entry name" value="TRANSCRIPTION FACTOR SPT20 HOMOLOG"/>
    <property type="match status" value="1"/>
</dbReference>
<feature type="region of interest" description="Disordered" evidence="7">
    <location>
        <begin position="523"/>
        <end position="549"/>
    </location>
</feature>
<evidence type="ECO:0000256" key="6">
    <source>
        <dbReference type="SAM" id="Coils"/>
    </source>
</evidence>
<dbReference type="Proteomes" id="UP000011116">
    <property type="component" value="Chromosome 4H"/>
</dbReference>
<evidence type="ECO:0000313" key="10">
    <source>
        <dbReference type="Proteomes" id="UP000011116"/>
    </source>
</evidence>
<dbReference type="GO" id="GO:0005634">
    <property type="term" value="C:nucleus"/>
    <property type="evidence" value="ECO:0007669"/>
    <property type="project" value="UniProtKB-SubCell"/>
</dbReference>
<proteinExistence type="predicted"/>
<reference evidence="9" key="2">
    <citation type="submission" date="2020-10" db="EMBL/GenBank/DDBJ databases">
        <authorList>
            <person name="Scholz U."/>
            <person name="Mascher M."/>
            <person name="Fiebig A."/>
        </authorList>
    </citation>
    <scope>NUCLEOTIDE SEQUENCE [LARGE SCALE GENOMIC DNA]</scope>
    <source>
        <strain evidence="9">cv. Morex</strain>
    </source>
</reference>
<dbReference type="GO" id="GO:0003677">
    <property type="term" value="F:DNA binding"/>
    <property type="evidence" value="ECO:0007669"/>
    <property type="project" value="UniProtKB-KW"/>
</dbReference>
<reference evidence="9" key="3">
    <citation type="submission" date="2022-01" db="UniProtKB">
        <authorList>
            <consortium name="EnsemblPlants"/>
        </authorList>
    </citation>
    <scope>IDENTIFICATION</scope>
    <source>
        <strain evidence="9">subsp. vulgare</strain>
    </source>
</reference>
<evidence type="ECO:0000256" key="2">
    <source>
        <dbReference type="ARBA" id="ARBA00023015"/>
    </source>
</evidence>
<keyword evidence="6" id="KW-0175">Coiled coil</keyword>
<evidence type="ECO:0000256" key="7">
    <source>
        <dbReference type="SAM" id="MobiDB-lite"/>
    </source>
</evidence>
<dbReference type="SUPFAM" id="SSF54171">
    <property type="entry name" value="DNA-binding domain"/>
    <property type="match status" value="1"/>
</dbReference>
<dbReference type="InterPro" id="IPR016177">
    <property type="entry name" value="DNA-bd_dom_sf"/>
</dbReference>
<sequence length="549" mass="60026">MMPGSNPGAGAPTARPPAATPRVQGAGVTRPVMSTYVNLGTAVRAAPTPQMKMQAAAAARAPGIQAYPRAVGAAAPTARPGMPLPHMQGAPAAAVLPHPMSYGNLGGAPMPAAPSPMPRVQAARPGVPGNTRPVGGAVPSAKPRMPVPMSMPMPPTQPALAVASPDAPSTGKRPPTTMGTAIPPAKRHAPTQGAPMGGTPLPTNPAAVAVAAPAPTPPRHAQGAPGNATTQPAPAPKWRYFGVHHDPGKGWMARVMEPKRGRGSRDIGPFDDEHQAALAHDRVAVACASRDSGPARLNFVTAFHKTETAFLRRWEGDVCDAVEKGGYEEPYARYLKAGYKVALSMEAGDEGDDRQIADCVDAELFWDVILDFFIDRPDEIGQKALREGGDVLMDRFVEMYKNMALCPSWRGRHQQQLRHTMMIHMQQQQQQQIQMQQQQQQQIQMQQQHIQMQQQQQQQRQQQQIQMQQQQHELYMQMQQQIPMQQQHIQMQQQQQMTIEKQQHHQRHIQMQQQQMMIQKQEQMMTDSTSTTTTTSAASDQHLDGDVML</sequence>
<dbReference type="EnsemblPlants" id="HORVU.MOREX.r3.4HG0402700.1">
    <property type="protein sequence ID" value="HORVU.MOREX.r3.4HG0402700.1.CDS1"/>
    <property type="gene ID" value="HORVU.MOREX.r3.4HG0402700"/>
</dbReference>
<dbReference type="InterPro" id="IPR001471">
    <property type="entry name" value="AP2/ERF_dom"/>
</dbReference>
<dbReference type="GO" id="GO:0003712">
    <property type="term" value="F:transcription coregulator activity"/>
    <property type="evidence" value="ECO:0007669"/>
    <property type="project" value="InterPro"/>
</dbReference>